<dbReference type="Proteomes" id="UP000077266">
    <property type="component" value="Unassembled WGS sequence"/>
</dbReference>
<dbReference type="AlphaFoldDB" id="A0A165FBK0"/>
<accession>A0A165FBK0</accession>
<organism evidence="1 2">
    <name type="scientific">Exidia glandulosa HHB12029</name>
    <dbReference type="NCBI Taxonomy" id="1314781"/>
    <lineage>
        <taxon>Eukaryota</taxon>
        <taxon>Fungi</taxon>
        <taxon>Dikarya</taxon>
        <taxon>Basidiomycota</taxon>
        <taxon>Agaricomycotina</taxon>
        <taxon>Agaricomycetes</taxon>
        <taxon>Auriculariales</taxon>
        <taxon>Exidiaceae</taxon>
        <taxon>Exidia</taxon>
    </lineage>
</organism>
<evidence type="ECO:0000313" key="2">
    <source>
        <dbReference type="Proteomes" id="UP000077266"/>
    </source>
</evidence>
<evidence type="ECO:0000313" key="1">
    <source>
        <dbReference type="EMBL" id="KZV88731.1"/>
    </source>
</evidence>
<gene>
    <name evidence="1" type="ORF">EXIGLDRAFT_722384</name>
</gene>
<protein>
    <submittedName>
        <fullName evidence="1">Uncharacterized protein</fullName>
    </submittedName>
</protein>
<reference evidence="1 2" key="1">
    <citation type="journal article" date="2016" name="Mol. Biol. Evol.">
        <title>Comparative Genomics of Early-Diverging Mushroom-Forming Fungi Provides Insights into the Origins of Lignocellulose Decay Capabilities.</title>
        <authorList>
            <person name="Nagy L.G."/>
            <person name="Riley R."/>
            <person name="Tritt A."/>
            <person name="Adam C."/>
            <person name="Daum C."/>
            <person name="Floudas D."/>
            <person name="Sun H."/>
            <person name="Yadav J.S."/>
            <person name="Pangilinan J."/>
            <person name="Larsson K.H."/>
            <person name="Matsuura K."/>
            <person name="Barry K."/>
            <person name="Labutti K."/>
            <person name="Kuo R."/>
            <person name="Ohm R.A."/>
            <person name="Bhattacharya S.S."/>
            <person name="Shirouzu T."/>
            <person name="Yoshinaga Y."/>
            <person name="Martin F.M."/>
            <person name="Grigoriev I.V."/>
            <person name="Hibbett D.S."/>
        </authorList>
    </citation>
    <scope>NUCLEOTIDE SEQUENCE [LARGE SCALE GENOMIC DNA]</scope>
    <source>
        <strain evidence="1 2">HHB12029</strain>
    </source>
</reference>
<sequence>MTSQDRGSTFAALNRRYARTLDGRIIRYDWPSHVVIRYDVIMTSAQRLADFVARYGRGRGARSSKETMLLRLIADRVQKLLDLWQKTIEHGPRFIGIDEELGSGVLTHQVDIDICDTLDTLTALEDAAEDMGIPGYARILMKRFTSEPCSCRSCAPPPHFLAWLLQCAHKCHPKLSPDVFERIFGELREDAAGT</sequence>
<proteinExistence type="predicted"/>
<name>A0A165FBK0_EXIGL</name>
<dbReference type="InParanoid" id="A0A165FBK0"/>
<dbReference type="EMBL" id="KV426091">
    <property type="protein sequence ID" value="KZV88731.1"/>
    <property type="molecule type" value="Genomic_DNA"/>
</dbReference>
<keyword evidence="2" id="KW-1185">Reference proteome</keyword>